<keyword evidence="2" id="KW-1003">Cell membrane</keyword>
<evidence type="ECO:0000256" key="6">
    <source>
        <dbReference type="ARBA" id="ARBA00038076"/>
    </source>
</evidence>
<dbReference type="InterPro" id="IPR003838">
    <property type="entry name" value="ABC3_permease_C"/>
</dbReference>
<protein>
    <submittedName>
        <fullName evidence="10">ABC transporter substrate-binding protein</fullName>
    </submittedName>
</protein>
<sequence length="852" mass="91787">MTIRSAIRSLMRVPLRSLFTLLTIAVGLAGFFCMTTLTSLVPQSVNQSAKQLLGADLAVQSYLQPTTLNDLKQIVAESERQAMTGAYVSRSMIASAHKTSSIVVKGIEPGVYPFYGGERFSRFRGLQADEAFISRQAAERLQVSTGDIVSLVNNNDGSMTPFRIKGLVEGVQETFTDSGFWGTIYLTYPKSLELFGLPDGTINEAFIRLHDSSDSKAIKEQIQKRIAGSQAVDLEDKKAEAIAGTKGTLLVMQLFSLLAIGIAGITISNTITIQMSARLRDVAIMKAIGMTTRRIARYFLLEAAVMGGAGAIVGILAGAAIGMGLTASIGNMLGIPLVWQISSSAIVFTIVVGISVALISAWSPVYGAMQVSPSDLLQQSGSVRFKIKLPFRTKLRLFLVVCLEIGIYLHETLLAGSPDAAAFKWIAAFVLSMLILGVILLTVTAAAGLYGLFYRLLGRLKHLTPLSLFIPLHNLGSEYKRNALLTITLSVGVLSVVASQLFADNLISSVEYQMERQWKGNLLVSAAAVDEQTVTRTLRQTPGIEGFNKAYEMRGSFARINGEEAVLHFRAAAERRKSAYLHDMNVSVHGIDPATDDQAYRIMEGRGLRADDNGRLHAVLLENYARDLGIGTGDTVDIMLSDRRVSLKVVGFFESGTIKTAGIYIPASTLETYGRPARLVYHVEASAKATQHTLSALQKSLPSSAVAYSINGTVVESLRKTLDMQSTFFSTIALFSFLTAILMIGNQVVISLLQKKRDVAILKTIGLSTGRLLRSVLAENLILAFIAGAIGSAFGLAFALFALSLVVKGTIDLDLAWCGIGVGLSMLTTAIVTVLASLRQISAKPLHLLRGP</sequence>
<gene>
    <name evidence="10" type="ORF">DLM86_00665</name>
</gene>
<evidence type="ECO:0000259" key="9">
    <source>
        <dbReference type="Pfam" id="PF12704"/>
    </source>
</evidence>
<dbReference type="OrthoDB" id="2504199at2"/>
<evidence type="ECO:0000256" key="1">
    <source>
        <dbReference type="ARBA" id="ARBA00004651"/>
    </source>
</evidence>
<dbReference type="InterPro" id="IPR050250">
    <property type="entry name" value="Macrolide_Exporter_MacB"/>
</dbReference>
<evidence type="ECO:0000256" key="3">
    <source>
        <dbReference type="ARBA" id="ARBA00022692"/>
    </source>
</evidence>
<evidence type="ECO:0000256" key="4">
    <source>
        <dbReference type="ARBA" id="ARBA00022989"/>
    </source>
</evidence>
<keyword evidence="5 7" id="KW-0472">Membrane</keyword>
<evidence type="ECO:0000256" key="2">
    <source>
        <dbReference type="ARBA" id="ARBA00022475"/>
    </source>
</evidence>
<dbReference type="GO" id="GO:0022857">
    <property type="term" value="F:transmembrane transporter activity"/>
    <property type="evidence" value="ECO:0007669"/>
    <property type="project" value="TreeGrafter"/>
</dbReference>
<dbReference type="PANTHER" id="PTHR30572">
    <property type="entry name" value="MEMBRANE COMPONENT OF TRANSPORTER-RELATED"/>
    <property type="match status" value="1"/>
</dbReference>
<proteinExistence type="inferred from homology"/>
<feature type="transmembrane region" description="Helical" evidence="7">
    <location>
        <begin position="254"/>
        <end position="277"/>
    </location>
</feature>
<dbReference type="RefSeq" id="WP_110838034.1">
    <property type="nucleotide sequence ID" value="NZ_QJVJ01000001.1"/>
</dbReference>
<evidence type="ECO:0000313" key="10">
    <source>
        <dbReference type="EMBL" id="PYI56993.1"/>
    </source>
</evidence>
<dbReference type="Proteomes" id="UP000247476">
    <property type="component" value="Unassembled WGS sequence"/>
</dbReference>
<feature type="domain" description="MacB-like periplasmic core" evidence="9">
    <location>
        <begin position="483"/>
        <end position="674"/>
    </location>
</feature>
<feature type="transmembrane region" description="Helical" evidence="7">
    <location>
        <begin position="815"/>
        <end position="838"/>
    </location>
</feature>
<feature type="domain" description="MacB-like periplasmic core" evidence="9">
    <location>
        <begin position="17"/>
        <end position="224"/>
    </location>
</feature>
<evidence type="ECO:0000313" key="11">
    <source>
        <dbReference type="Proteomes" id="UP000247476"/>
    </source>
</evidence>
<dbReference type="InterPro" id="IPR025857">
    <property type="entry name" value="MacB_PCD"/>
</dbReference>
<dbReference type="Pfam" id="PF02687">
    <property type="entry name" value="FtsX"/>
    <property type="match status" value="2"/>
</dbReference>
<comment type="subcellular location">
    <subcellularLocation>
        <location evidence="1">Cell membrane</location>
        <topology evidence="1">Multi-pass membrane protein</topology>
    </subcellularLocation>
</comment>
<evidence type="ECO:0000256" key="7">
    <source>
        <dbReference type="SAM" id="Phobius"/>
    </source>
</evidence>
<comment type="caution">
    <text evidence="10">The sequence shown here is derived from an EMBL/GenBank/DDBJ whole genome shotgun (WGS) entry which is preliminary data.</text>
</comment>
<keyword evidence="3 7" id="KW-0812">Transmembrane</keyword>
<reference evidence="10 11" key="1">
    <citation type="submission" date="2018-05" db="EMBL/GenBank/DDBJ databases">
        <title>Paenibacillus flagellatus sp. nov., isolated from selenium mineral soil.</title>
        <authorList>
            <person name="Dai X."/>
        </authorList>
    </citation>
    <scope>NUCLEOTIDE SEQUENCE [LARGE SCALE GENOMIC DNA]</scope>
    <source>
        <strain evidence="10 11">DXL2</strain>
    </source>
</reference>
<dbReference type="EMBL" id="QJVJ01000001">
    <property type="protein sequence ID" value="PYI56993.1"/>
    <property type="molecule type" value="Genomic_DNA"/>
</dbReference>
<dbReference type="PANTHER" id="PTHR30572:SF4">
    <property type="entry name" value="ABC TRANSPORTER PERMEASE YTRF"/>
    <property type="match status" value="1"/>
</dbReference>
<feature type="transmembrane region" description="Helical" evidence="7">
    <location>
        <begin position="395"/>
        <end position="413"/>
    </location>
</feature>
<feature type="domain" description="ABC3 transporter permease C-terminal" evidence="8">
    <location>
        <begin position="254"/>
        <end position="373"/>
    </location>
</feature>
<feature type="transmembrane region" description="Helical" evidence="7">
    <location>
        <begin position="425"/>
        <end position="453"/>
    </location>
</feature>
<comment type="similarity">
    <text evidence="6">Belongs to the ABC-4 integral membrane protein family.</text>
</comment>
<keyword evidence="4 7" id="KW-1133">Transmembrane helix</keyword>
<dbReference type="AlphaFoldDB" id="A0A2V5KFQ8"/>
<feature type="transmembrane region" description="Helical" evidence="7">
    <location>
        <begin position="781"/>
        <end position="803"/>
    </location>
</feature>
<feature type="transmembrane region" description="Helical" evidence="7">
    <location>
        <begin position="728"/>
        <end position="753"/>
    </location>
</feature>
<feature type="domain" description="ABC3 transporter permease C-terminal" evidence="8">
    <location>
        <begin position="731"/>
        <end position="843"/>
    </location>
</feature>
<evidence type="ECO:0000259" key="8">
    <source>
        <dbReference type="Pfam" id="PF02687"/>
    </source>
</evidence>
<dbReference type="Pfam" id="PF12704">
    <property type="entry name" value="MacB_PCD"/>
    <property type="match status" value="2"/>
</dbReference>
<feature type="transmembrane region" description="Helical" evidence="7">
    <location>
        <begin position="298"/>
        <end position="325"/>
    </location>
</feature>
<keyword evidence="11" id="KW-1185">Reference proteome</keyword>
<organism evidence="10 11">
    <name type="scientific">Paenibacillus flagellatus</name>
    <dbReference type="NCBI Taxonomy" id="2211139"/>
    <lineage>
        <taxon>Bacteria</taxon>
        <taxon>Bacillati</taxon>
        <taxon>Bacillota</taxon>
        <taxon>Bacilli</taxon>
        <taxon>Bacillales</taxon>
        <taxon>Paenibacillaceae</taxon>
        <taxon>Paenibacillus</taxon>
    </lineage>
</organism>
<feature type="transmembrane region" description="Helical" evidence="7">
    <location>
        <begin position="337"/>
        <end position="362"/>
    </location>
</feature>
<accession>A0A2V5KFQ8</accession>
<evidence type="ECO:0000256" key="5">
    <source>
        <dbReference type="ARBA" id="ARBA00023136"/>
    </source>
</evidence>
<name>A0A2V5KFQ8_9BACL</name>
<dbReference type="GO" id="GO:0005886">
    <property type="term" value="C:plasma membrane"/>
    <property type="evidence" value="ECO:0007669"/>
    <property type="project" value="UniProtKB-SubCell"/>
</dbReference>